<accession>A0A5D4XQV3</accession>
<dbReference type="EMBL" id="VTFT01000001">
    <property type="protein sequence ID" value="TYT26949.1"/>
    <property type="molecule type" value="Genomic_DNA"/>
</dbReference>
<protein>
    <recommendedName>
        <fullName evidence="3">DUF2188 domain-containing protein</fullName>
    </recommendedName>
</protein>
<organism evidence="1 2">
    <name type="scientific">Luteimonas viscosa</name>
    <dbReference type="NCBI Taxonomy" id="1132694"/>
    <lineage>
        <taxon>Bacteria</taxon>
        <taxon>Pseudomonadati</taxon>
        <taxon>Pseudomonadota</taxon>
        <taxon>Gammaproteobacteria</taxon>
        <taxon>Lysobacterales</taxon>
        <taxon>Lysobacteraceae</taxon>
        <taxon>Luteimonas</taxon>
    </lineage>
</organism>
<proteinExistence type="predicted"/>
<evidence type="ECO:0000313" key="1">
    <source>
        <dbReference type="EMBL" id="TYT26949.1"/>
    </source>
</evidence>
<dbReference type="OrthoDB" id="5976010at2"/>
<evidence type="ECO:0000313" key="2">
    <source>
        <dbReference type="Proteomes" id="UP000324973"/>
    </source>
</evidence>
<dbReference type="AlphaFoldDB" id="A0A5D4XQV3"/>
<gene>
    <name evidence="1" type="ORF">FZO89_12155</name>
</gene>
<reference evidence="1 2" key="1">
    <citation type="submission" date="2019-08" db="EMBL/GenBank/DDBJ databases">
        <title>Luteimonas viscosus sp. nov., isolated from soil of a sunflower field.</title>
        <authorList>
            <person name="Jianli Z."/>
            <person name="Ying Z."/>
        </authorList>
    </citation>
    <scope>NUCLEOTIDE SEQUENCE [LARGE SCALE GENOMIC DNA]</scope>
    <source>
        <strain evidence="1 2">XBU10</strain>
    </source>
</reference>
<name>A0A5D4XQV3_9GAMM</name>
<comment type="caution">
    <text evidence="1">The sequence shown here is derived from an EMBL/GenBank/DDBJ whole genome shotgun (WGS) entry which is preliminary data.</text>
</comment>
<dbReference type="RefSeq" id="WP_149103502.1">
    <property type="nucleotide sequence ID" value="NZ_VTFT01000001.1"/>
</dbReference>
<keyword evidence="2" id="KW-1185">Reference proteome</keyword>
<dbReference type="Proteomes" id="UP000324973">
    <property type="component" value="Unassembled WGS sequence"/>
</dbReference>
<evidence type="ECO:0008006" key="3">
    <source>
        <dbReference type="Google" id="ProtNLM"/>
    </source>
</evidence>
<sequence length="68" mass="7236">MNGTVRIEVQRDIEGGWAVTRDQIIDGYFSDIAAANDYASACAHRAQRAGMAVVLNTVPADPPPHIAA</sequence>